<evidence type="ECO:0000256" key="6">
    <source>
        <dbReference type="ARBA" id="ARBA00022840"/>
    </source>
</evidence>
<dbReference type="InterPro" id="IPR000608">
    <property type="entry name" value="UBC"/>
</dbReference>
<evidence type="ECO:0000256" key="4">
    <source>
        <dbReference type="ARBA" id="ARBA00022741"/>
    </source>
</evidence>
<dbReference type="EMBL" id="JAFCMP010000146">
    <property type="protein sequence ID" value="KAG5184877.1"/>
    <property type="molecule type" value="Genomic_DNA"/>
</dbReference>
<dbReference type="FunFam" id="3.10.110.10:FF:000101">
    <property type="entry name" value="Ubiquitin-conjugating enzyme E2 D2"/>
    <property type="match status" value="1"/>
</dbReference>
<reference evidence="8" key="1">
    <citation type="submission" date="2021-02" db="EMBL/GenBank/DDBJ databases">
        <title>First Annotated Genome of the Yellow-green Alga Tribonema minus.</title>
        <authorList>
            <person name="Mahan K.M."/>
        </authorList>
    </citation>
    <scope>NUCLEOTIDE SEQUENCE</scope>
    <source>
        <strain evidence="8">UTEX B ZZ1240</strain>
    </source>
</reference>
<dbReference type="GO" id="GO:0005524">
    <property type="term" value="F:ATP binding"/>
    <property type="evidence" value="ECO:0007669"/>
    <property type="project" value="UniProtKB-KW"/>
</dbReference>
<evidence type="ECO:0000256" key="5">
    <source>
        <dbReference type="ARBA" id="ARBA00022786"/>
    </source>
</evidence>
<keyword evidence="5" id="KW-0833">Ubl conjugation pathway</keyword>
<dbReference type="SMART" id="SM00212">
    <property type="entry name" value="UBCc"/>
    <property type="match status" value="1"/>
</dbReference>
<organism evidence="8 9">
    <name type="scientific">Tribonema minus</name>
    <dbReference type="NCBI Taxonomy" id="303371"/>
    <lineage>
        <taxon>Eukaryota</taxon>
        <taxon>Sar</taxon>
        <taxon>Stramenopiles</taxon>
        <taxon>Ochrophyta</taxon>
        <taxon>PX clade</taxon>
        <taxon>Xanthophyceae</taxon>
        <taxon>Tribonematales</taxon>
        <taxon>Tribonemataceae</taxon>
        <taxon>Tribonema</taxon>
    </lineage>
</organism>
<dbReference type="SUPFAM" id="SSF54495">
    <property type="entry name" value="UBC-like"/>
    <property type="match status" value="1"/>
</dbReference>
<sequence length="158" mass="17645">MAAVLYFESIKGAVRRLNKELKDLKSDPPAYCSACPIGDDLFHWQGTIMGPEDSPYAGGVFCLDIIIPSDYPFKPPKVTFTTHVYHCNIDDKGFICADILKDQWSPSLTITKVLLSICSFLTTPNPDEPLVPEIGLLYNSDRALHDAMAREWTAKYAM</sequence>
<dbReference type="Gene3D" id="3.10.110.10">
    <property type="entry name" value="Ubiquitin Conjugating Enzyme"/>
    <property type="match status" value="1"/>
</dbReference>
<keyword evidence="4" id="KW-0547">Nucleotide-binding</keyword>
<keyword evidence="6" id="KW-0067">ATP-binding</keyword>
<accession>A0A835YZU4</accession>
<feature type="domain" description="UBC core" evidence="7">
    <location>
        <begin position="12"/>
        <end position="158"/>
    </location>
</feature>
<dbReference type="Pfam" id="PF00179">
    <property type="entry name" value="UQ_con"/>
    <property type="match status" value="1"/>
</dbReference>
<comment type="pathway">
    <text evidence="2">Protein modification; protein ubiquitination.</text>
</comment>
<dbReference type="InterPro" id="IPR016135">
    <property type="entry name" value="UBQ-conjugating_enzyme/RWD"/>
</dbReference>
<evidence type="ECO:0000313" key="8">
    <source>
        <dbReference type="EMBL" id="KAG5184877.1"/>
    </source>
</evidence>
<keyword evidence="3" id="KW-0808">Transferase</keyword>
<comment type="caution">
    <text evidence="8">The sequence shown here is derived from an EMBL/GenBank/DDBJ whole genome shotgun (WGS) entry which is preliminary data.</text>
</comment>
<dbReference type="Proteomes" id="UP000664859">
    <property type="component" value="Unassembled WGS sequence"/>
</dbReference>
<protein>
    <submittedName>
        <fullName evidence="8">Putative ubiquitin-conjugating enzyme E2</fullName>
    </submittedName>
</protein>
<dbReference type="GO" id="GO:0061631">
    <property type="term" value="F:ubiquitin conjugating enzyme activity"/>
    <property type="evidence" value="ECO:0007669"/>
    <property type="project" value="UniProtKB-EC"/>
</dbReference>
<gene>
    <name evidence="8" type="ORF">JKP88DRAFT_163056</name>
</gene>
<evidence type="ECO:0000259" key="7">
    <source>
        <dbReference type="PROSITE" id="PS50127"/>
    </source>
</evidence>
<evidence type="ECO:0000256" key="2">
    <source>
        <dbReference type="ARBA" id="ARBA00004906"/>
    </source>
</evidence>
<keyword evidence="9" id="KW-1185">Reference proteome</keyword>
<comment type="catalytic activity">
    <reaction evidence="1">
        <text>S-ubiquitinyl-[E1 ubiquitin-activating enzyme]-L-cysteine + [E2 ubiquitin-conjugating enzyme]-L-cysteine = [E1 ubiquitin-activating enzyme]-L-cysteine + S-ubiquitinyl-[E2 ubiquitin-conjugating enzyme]-L-cysteine.</text>
        <dbReference type="EC" id="2.3.2.23"/>
    </reaction>
</comment>
<dbReference type="OrthoDB" id="7851174at2759"/>
<dbReference type="PROSITE" id="PS50127">
    <property type="entry name" value="UBC_2"/>
    <property type="match status" value="1"/>
</dbReference>
<evidence type="ECO:0000256" key="1">
    <source>
        <dbReference type="ARBA" id="ARBA00000485"/>
    </source>
</evidence>
<name>A0A835YZU4_9STRA</name>
<evidence type="ECO:0000256" key="3">
    <source>
        <dbReference type="ARBA" id="ARBA00022679"/>
    </source>
</evidence>
<dbReference type="PANTHER" id="PTHR24068">
    <property type="entry name" value="UBIQUITIN-CONJUGATING ENZYME E2"/>
    <property type="match status" value="1"/>
</dbReference>
<evidence type="ECO:0000313" key="9">
    <source>
        <dbReference type="Proteomes" id="UP000664859"/>
    </source>
</evidence>
<dbReference type="AlphaFoldDB" id="A0A835YZU4"/>
<proteinExistence type="predicted"/>